<evidence type="ECO:0000256" key="11">
    <source>
        <dbReference type="ARBA" id="ARBA00036320"/>
    </source>
</evidence>
<dbReference type="GO" id="GO:0007586">
    <property type="term" value="P:digestion"/>
    <property type="evidence" value="ECO:0007669"/>
    <property type="project" value="UniProtKB-KW"/>
</dbReference>
<evidence type="ECO:0000256" key="10">
    <source>
        <dbReference type="ARBA" id="ARBA00023157"/>
    </source>
</evidence>
<dbReference type="GO" id="GO:0005576">
    <property type="term" value="C:extracellular region"/>
    <property type="evidence" value="ECO:0007669"/>
    <property type="project" value="UniProtKB-SubCell"/>
</dbReference>
<dbReference type="CDD" id="cd00190">
    <property type="entry name" value="Tryp_SPc"/>
    <property type="match status" value="1"/>
</dbReference>
<dbReference type="InterPro" id="IPR043504">
    <property type="entry name" value="Peptidase_S1_PA_chymotrypsin"/>
</dbReference>
<gene>
    <name evidence="16" type="ORF">M5D96_005188</name>
</gene>
<evidence type="ECO:0000256" key="5">
    <source>
        <dbReference type="ARBA" id="ARBA00022729"/>
    </source>
</evidence>
<keyword evidence="7 13" id="KW-0378">Hydrolase</keyword>
<dbReference type="EC" id="3.4.21.4" evidence="12"/>
<dbReference type="InterPro" id="IPR018114">
    <property type="entry name" value="TRYPSIN_HIS"/>
</dbReference>
<dbReference type="GO" id="GO:0004252">
    <property type="term" value="F:serine-type endopeptidase activity"/>
    <property type="evidence" value="ECO:0007669"/>
    <property type="project" value="UniProtKB-EC"/>
</dbReference>
<accession>A0A9Q0BTZ7</accession>
<keyword evidence="6" id="KW-0222">Digestion</keyword>
<dbReference type="SUPFAM" id="SSF50494">
    <property type="entry name" value="Trypsin-like serine proteases"/>
    <property type="match status" value="1"/>
</dbReference>
<comment type="catalytic activity">
    <reaction evidence="11">
        <text>Preferential cleavage: Arg-|-Xaa, Lys-|-Xaa.</text>
        <dbReference type="EC" id="3.4.21.4"/>
    </reaction>
</comment>
<comment type="caution">
    <text evidence="16">The sequence shown here is derived from an EMBL/GenBank/DDBJ whole genome shotgun (WGS) entry which is preliminary data.</text>
</comment>
<evidence type="ECO:0000256" key="14">
    <source>
        <dbReference type="SAM" id="SignalP"/>
    </source>
</evidence>
<dbReference type="PROSITE" id="PS00135">
    <property type="entry name" value="TRYPSIN_SER"/>
    <property type="match status" value="1"/>
</dbReference>
<feature type="signal peptide" evidence="14">
    <location>
        <begin position="1"/>
        <end position="21"/>
    </location>
</feature>
<evidence type="ECO:0000256" key="4">
    <source>
        <dbReference type="ARBA" id="ARBA00022670"/>
    </source>
</evidence>
<keyword evidence="10" id="KW-1015">Disulfide bond</keyword>
<dbReference type="Gene3D" id="2.40.10.10">
    <property type="entry name" value="Trypsin-like serine proteases"/>
    <property type="match status" value="1"/>
</dbReference>
<evidence type="ECO:0000256" key="3">
    <source>
        <dbReference type="ARBA" id="ARBA00022525"/>
    </source>
</evidence>
<evidence type="ECO:0000256" key="1">
    <source>
        <dbReference type="ARBA" id="ARBA00004239"/>
    </source>
</evidence>
<proteinExistence type="inferred from homology"/>
<keyword evidence="17" id="KW-1185">Reference proteome</keyword>
<dbReference type="InterPro" id="IPR050430">
    <property type="entry name" value="Peptidase_S1"/>
</dbReference>
<dbReference type="FunFam" id="2.40.10.10:FF:000077">
    <property type="entry name" value="Predicted protein"/>
    <property type="match status" value="1"/>
</dbReference>
<dbReference type="InterPro" id="IPR009003">
    <property type="entry name" value="Peptidase_S1_PA"/>
</dbReference>
<name>A0A9Q0BTZ7_9MUSC</name>
<keyword evidence="3" id="KW-0964">Secreted</keyword>
<evidence type="ECO:0000256" key="9">
    <source>
        <dbReference type="ARBA" id="ARBA00023145"/>
    </source>
</evidence>
<keyword evidence="9" id="KW-0865">Zymogen</keyword>
<keyword evidence="8 13" id="KW-0720">Serine protease</keyword>
<evidence type="ECO:0000256" key="2">
    <source>
        <dbReference type="ARBA" id="ARBA00007664"/>
    </source>
</evidence>
<feature type="chain" id="PRO_5040367000" description="trypsin" evidence="14">
    <location>
        <begin position="22"/>
        <end position="258"/>
    </location>
</feature>
<evidence type="ECO:0000256" key="7">
    <source>
        <dbReference type="ARBA" id="ARBA00022801"/>
    </source>
</evidence>
<comment type="subcellular location">
    <subcellularLocation>
        <location evidence="1">Secreted</location>
        <location evidence="1">Extracellular space</location>
    </subcellularLocation>
</comment>
<dbReference type="EMBL" id="JAMKOV010000002">
    <property type="protein sequence ID" value="KAI8043850.1"/>
    <property type="molecule type" value="Genomic_DNA"/>
</dbReference>
<evidence type="ECO:0000313" key="17">
    <source>
        <dbReference type="Proteomes" id="UP001059596"/>
    </source>
</evidence>
<keyword evidence="4 13" id="KW-0645">Protease</keyword>
<dbReference type="SMART" id="SM00020">
    <property type="entry name" value="Tryp_SPc"/>
    <property type="match status" value="1"/>
</dbReference>
<protein>
    <recommendedName>
        <fullName evidence="12">trypsin</fullName>
        <ecNumber evidence="12">3.4.21.4</ecNumber>
    </recommendedName>
</protein>
<organism evidence="16 17">
    <name type="scientific">Drosophila gunungcola</name>
    <name type="common">fruit fly</name>
    <dbReference type="NCBI Taxonomy" id="103775"/>
    <lineage>
        <taxon>Eukaryota</taxon>
        <taxon>Metazoa</taxon>
        <taxon>Ecdysozoa</taxon>
        <taxon>Arthropoda</taxon>
        <taxon>Hexapoda</taxon>
        <taxon>Insecta</taxon>
        <taxon>Pterygota</taxon>
        <taxon>Neoptera</taxon>
        <taxon>Endopterygota</taxon>
        <taxon>Diptera</taxon>
        <taxon>Brachycera</taxon>
        <taxon>Muscomorpha</taxon>
        <taxon>Ephydroidea</taxon>
        <taxon>Drosophilidae</taxon>
        <taxon>Drosophila</taxon>
        <taxon>Sophophora</taxon>
    </lineage>
</organism>
<evidence type="ECO:0000313" key="16">
    <source>
        <dbReference type="EMBL" id="KAI8043850.1"/>
    </source>
</evidence>
<sequence>MTRAILQLFLGAILLVNLSLAGTARRPRLDGRIVGGEVTSIKDIPYQVSLQRGYHFCGGSLIAQGWILTAAHCTEGSAILISKVRIGSSRTAEGGQLVGIKRVHRHPKFDAYTIDFDFSLLELHAYSVENVTQAFVGLPEQDADIADGTPVLVSGWGNTQSSQESTAVLRAVTVPKVSQTQCTEAYGNFGNITDRMLCAGLPEGGKDACQGDSGGPLAADGILWGVVSWGYGCARPNYPGVYSRVAAVRDWIASISGI</sequence>
<dbReference type="AlphaFoldDB" id="A0A9Q0BTZ7"/>
<evidence type="ECO:0000256" key="13">
    <source>
        <dbReference type="RuleBase" id="RU363034"/>
    </source>
</evidence>
<evidence type="ECO:0000256" key="12">
    <source>
        <dbReference type="ARBA" id="ARBA00038868"/>
    </source>
</evidence>
<evidence type="ECO:0000259" key="15">
    <source>
        <dbReference type="PROSITE" id="PS50240"/>
    </source>
</evidence>
<comment type="similarity">
    <text evidence="2">Belongs to the peptidase S1 family.</text>
</comment>
<evidence type="ECO:0000256" key="6">
    <source>
        <dbReference type="ARBA" id="ARBA00022757"/>
    </source>
</evidence>
<dbReference type="InterPro" id="IPR033116">
    <property type="entry name" value="TRYPSIN_SER"/>
</dbReference>
<dbReference type="PANTHER" id="PTHR24276:SF97">
    <property type="entry name" value="GH13245P2-RELATED"/>
    <property type="match status" value="1"/>
</dbReference>
<dbReference type="Pfam" id="PF00089">
    <property type="entry name" value="Trypsin"/>
    <property type="match status" value="1"/>
</dbReference>
<dbReference type="PROSITE" id="PS50240">
    <property type="entry name" value="TRYPSIN_DOM"/>
    <property type="match status" value="1"/>
</dbReference>
<dbReference type="PANTHER" id="PTHR24276">
    <property type="entry name" value="POLYSERASE-RELATED"/>
    <property type="match status" value="1"/>
</dbReference>
<dbReference type="InterPro" id="IPR001314">
    <property type="entry name" value="Peptidase_S1A"/>
</dbReference>
<dbReference type="GO" id="GO:0006508">
    <property type="term" value="P:proteolysis"/>
    <property type="evidence" value="ECO:0007669"/>
    <property type="project" value="UniProtKB-KW"/>
</dbReference>
<dbReference type="Proteomes" id="UP001059596">
    <property type="component" value="Unassembled WGS sequence"/>
</dbReference>
<dbReference type="InterPro" id="IPR001254">
    <property type="entry name" value="Trypsin_dom"/>
</dbReference>
<keyword evidence="5 14" id="KW-0732">Signal</keyword>
<dbReference type="PROSITE" id="PS00134">
    <property type="entry name" value="TRYPSIN_HIS"/>
    <property type="match status" value="1"/>
</dbReference>
<evidence type="ECO:0000256" key="8">
    <source>
        <dbReference type="ARBA" id="ARBA00022825"/>
    </source>
</evidence>
<dbReference type="OrthoDB" id="10059102at2759"/>
<dbReference type="PRINTS" id="PR00722">
    <property type="entry name" value="CHYMOTRYPSIN"/>
</dbReference>
<feature type="domain" description="Peptidase S1" evidence="15">
    <location>
        <begin position="33"/>
        <end position="257"/>
    </location>
</feature>
<reference evidence="16" key="1">
    <citation type="journal article" date="2023" name="Genome Biol. Evol.">
        <title>Long-read-based Genome Assembly of Drosophila gunungcola Reveals Fewer Chemosensory Genes in Flower-breeding Species.</title>
        <authorList>
            <person name="Negi A."/>
            <person name="Liao B.Y."/>
            <person name="Yeh S.D."/>
        </authorList>
    </citation>
    <scope>NUCLEOTIDE SEQUENCE</scope>
    <source>
        <strain evidence="16">Sukarami</strain>
    </source>
</reference>